<protein>
    <submittedName>
        <fullName evidence="2">Uncharacterized protein</fullName>
    </submittedName>
</protein>
<keyword evidence="1" id="KW-1133">Transmembrane helix</keyword>
<accession>A0A6J5NE32</accession>
<organism evidence="2">
    <name type="scientific">uncultured Caudovirales phage</name>
    <dbReference type="NCBI Taxonomy" id="2100421"/>
    <lineage>
        <taxon>Viruses</taxon>
        <taxon>Duplodnaviria</taxon>
        <taxon>Heunggongvirae</taxon>
        <taxon>Uroviricota</taxon>
        <taxon>Caudoviricetes</taxon>
        <taxon>Peduoviridae</taxon>
        <taxon>Maltschvirus</taxon>
        <taxon>Maltschvirus maltsch</taxon>
    </lineage>
</organism>
<sequence length="77" mass="8879">MTKEQIAQRNYNEAMMRYAMQNAAPQPSGKKRLDWLEADASAQRTAILKLEREFRRHRETLWVLAACLFGLALGVLT</sequence>
<proteinExistence type="predicted"/>
<reference evidence="2" key="1">
    <citation type="submission" date="2020-04" db="EMBL/GenBank/DDBJ databases">
        <authorList>
            <person name="Chiriac C."/>
            <person name="Salcher M."/>
            <person name="Ghai R."/>
            <person name="Kavagutti S V."/>
        </authorList>
    </citation>
    <scope>NUCLEOTIDE SEQUENCE</scope>
</reference>
<keyword evidence="1" id="KW-0472">Membrane</keyword>
<name>A0A6J5NE32_9CAUD</name>
<keyword evidence="1" id="KW-0812">Transmembrane</keyword>
<feature type="transmembrane region" description="Helical" evidence="1">
    <location>
        <begin position="59"/>
        <end position="76"/>
    </location>
</feature>
<dbReference type="EMBL" id="LR796632">
    <property type="protein sequence ID" value="CAB4155405.1"/>
    <property type="molecule type" value="Genomic_DNA"/>
</dbReference>
<evidence type="ECO:0000313" key="2">
    <source>
        <dbReference type="EMBL" id="CAB4155405.1"/>
    </source>
</evidence>
<gene>
    <name evidence="2" type="ORF">UFOVP670_16</name>
</gene>
<evidence type="ECO:0000256" key="1">
    <source>
        <dbReference type="SAM" id="Phobius"/>
    </source>
</evidence>